<gene>
    <name evidence="2" type="ORF">CCAM_LOCUS13090</name>
</gene>
<feature type="region of interest" description="Disordered" evidence="1">
    <location>
        <begin position="1"/>
        <end position="90"/>
    </location>
</feature>
<accession>A0A484L549</accession>
<proteinExistence type="predicted"/>
<dbReference type="Proteomes" id="UP000595140">
    <property type="component" value="Unassembled WGS sequence"/>
</dbReference>
<evidence type="ECO:0000313" key="3">
    <source>
        <dbReference type="Proteomes" id="UP000595140"/>
    </source>
</evidence>
<sequence>MKDTNWHWATLSNPSGNELGQRRDDVSRSFGVQRGPATRRLFPPDSKEQSGDLSLCPSSIQRVWRPSRLTQHPAAARQPSGGVAAPVSAR</sequence>
<keyword evidence="3" id="KW-1185">Reference proteome</keyword>
<organism evidence="2 3">
    <name type="scientific">Cuscuta campestris</name>
    <dbReference type="NCBI Taxonomy" id="132261"/>
    <lineage>
        <taxon>Eukaryota</taxon>
        <taxon>Viridiplantae</taxon>
        <taxon>Streptophyta</taxon>
        <taxon>Embryophyta</taxon>
        <taxon>Tracheophyta</taxon>
        <taxon>Spermatophyta</taxon>
        <taxon>Magnoliopsida</taxon>
        <taxon>eudicotyledons</taxon>
        <taxon>Gunneridae</taxon>
        <taxon>Pentapetalae</taxon>
        <taxon>asterids</taxon>
        <taxon>lamiids</taxon>
        <taxon>Solanales</taxon>
        <taxon>Convolvulaceae</taxon>
        <taxon>Cuscuteae</taxon>
        <taxon>Cuscuta</taxon>
        <taxon>Cuscuta subgen. Grammica</taxon>
        <taxon>Cuscuta sect. Cleistogrammica</taxon>
    </lineage>
</organism>
<reference evidence="2 3" key="1">
    <citation type="submission" date="2018-04" db="EMBL/GenBank/DDBJ databases">
        <authorList>
            <person name="Vogel A."/>
        </authorList>
    </citation>
    <scope>NUCLEOTIDE SEQUENCE [LARGE SCALE GENOMIC DNA]</scope>
</reference>
<protein>
    <submittedName>
        <fullName evidence="2">Uncharacterized protein</fullName>
    </submittedName>
</protein>
<evidence type="ECO:0000313" key="2">
    <source>
        <dbReference type="EMBL" id="VFQ71314.1"/>
    </source>
</evidence>
<evidence type="ECO:0000256" key="1">
    <source>
        <dbReference type="SAM" id="MobiDB-lite"/>
    </source>
</evidence>
<dbReference type="EMBL" id="OOIL02001001">
    <property type="protein sequence ID" value="VFQ71314.1"/>
    <property type="molecule type" value="Genomic_DNA"/>
</dbReference>
<dbReference type="AlphaFoldDB" id="A0A484L549"/>
<name>A0A484L549_9ASTE</name>